<feature type="region of interest" description="Disordered" evidence="1">
    <location>
        <begin position="84"/>
        <end position="127"/>
    </location>
</feature>
<reference evidence="2" key="1">
    <citation type="submission" date="2025-08" db="UniProtKB">
        <authorList>
            <consortium name="Ensembl"/>
        </authorList>
    </citation>
    <scope>IDENTIFICATION</scope>
</reference>
<protein>
    <submittedName>
        <fullName evidence="2">Uncharacterized protein</fullName>
    </submittedName>
</protein>
<dbReference type="GeneTree" id="ENSGT00910000146953"/>
<name>A0A8C6CHV6_MONMO</name>
<sequence length="153" mass="16319">PSWLFSASVQVCVRGDDGERQGWSRESGGGTGRGLHRETAAPGLPGPSYSLLARGLSFINRQLQSVVACIGLLPAPNLKTATFFTPGRPAPPPTLRHLGRWPTTGADQPPASKESQAGWGQRKGLSSEGEADFPIFFRRTFDYSAGGLQTHMG</sequence>
<accession>A0A8C6CHV6</accession>
<feature type="region of interest" description="Disordered" evidence="1">
    <location>
        <begin position="17"/>
        <end position="44"/>
    </location>
</feature>
<evidence type="ECO:0000256" key="1">
    <source>
        <dbReference type="SAM" id="MobiDB-lite"/>
    </source>
</evidence>
<evidence type="ECO:0000313" key="2">
    <source>
        <dbReference type="Ensembl" id="ENSMMNP00015028138.1"/>
    </source>
</evidence>
<organism evidence="2 3">
    <name type="scientific">Monodon monoceros</name>
    <name type="common">Narwhal</name>
    <name type="synonym">Ceratodon monodon</name>
    <dbReference type="NCBI Taxonomy" id="40151"/>
    <lineage>
        <taxon>Eukaryota</taxon>
        <taxon>Metazoa</taxon>
        <taxon>Chordata</taxon>
        <taxon>Craniata</taxon>
        <taxon>Vertebrata</taxon>
        <taxon>Euteleostomi</taxon>
        <taxon>Mammalia</taxon>
        <taxon>Eutheria</taxon>
        <taxon>Laurasiatheria</taxon>
        <taxon>Artiodactyla</taxon>
        <taxon>Whippomorpha</taxon>
        <taxon>Cetacea</taxon>
        <taxon>Odontoceti</taxon>
        <taxon>Monodontidae</taxon>
        <taxon>Monodon</taxon>
    </lineage>
</organism>
<reference evidence="2" key="2">
    <citation type="submission" date="2025-09" db="UniProtKB">
        <authorList>
            <consortium name="Ensembl"/>
        </authorList>
    </citation>
    <scope>IDENTIFICATION</scope>
</reference>
<dbReference type="Proteomes" id="UP000694561">
    <property type="component" value="Unplaced"/>
</dbReference>
<evidence type="ECO:0000313" key="3">
    <source>
        <dbReference type="Proteomes" id="UP000694561"/>
    </source>
</evidence>
<keyword evidence="3" id="KW-1185">Reference proteome</keyword>
<dbReference type="AlphaFoldDB" id="A0A8C6CHV6"/>
<dbReference type="Ensembl" id="ENSMMNT00015030932.1">
    <property type="protein sequence ID" value="ENSMMNP00015028138.1"/>
    <property type="gene ID" value="ENSMMNG00015020568.1"/>
</dbReference>
<proteinExistence type="predicted"/>